<protein>
    <submittedName>
        <fullName evidence="1">Uncharacterized protein</fullName>
    </submittedName>
</protein>
<proteinExistence type="predicted"/>
<dbReference type="Proteomes" id="UP000237105">
    <property type="component" value="Unassembled WGS sequence"/>
</dbReference>
<dbReference type="AlphaFoldDB" id="A0A2P5AIW2"/>
<reference evidence="2" key="1">
    <citation type="submission" date="2016-06" db="EMBL/GenBank/DDBJ databases">
        <title>Parallel loss of symbiosis genes in relatives of nitrogen-fixing non-legume Parasponia.</title>
        <authorList>
            <person name="Van Velzen R."/>
            <person name="Holmer R."/>
            <person name="Bu F."/>
            <person name="Rutten L."/>
            <person name="Van Zeijl A."/>
            <person name="Liu W."/>
            <person name="Santuari L."/>
            <person name="Cao Q."/>
            <person name="Sharma T."/>
            <person name="Shen D."/>
            <person name="Roswanjaya Y."/>
            <person name="Wardhani T."/>
            <person name="Kalhor M.S."/>
            <person name="Jansen J."/>
            <person name="Van den Hoogen J."/>
            <person name="Gungor B."/>
            <person name="Hartog M."/>
            <person name="Hontelez J."/>
            <person name="Verver J."/>
            <person name="Yang W.-C."/>
            <person name="Schijlen E."/>
            <person name="Repin R."/>
            <person name="Schilthuizen M."/>
            <person name="Schranz E."/>
            <person name="Heidstra R."/>
            <person name="Miyata K."/>
            <person name="Fedorova E."/>
            <person name="Kohlen W."/>
            <person name="Bisseling T."/>
            <person name="Smit S."/>
            <person name="Geurts R."/>
        </authorList>
    </citation>
    <scope>NUCLEOTIDE SEQUENCE [LARGE SCALE GENOMIC DNA]</scope>
    <source>
        <strain evidence="2">cv. WU1-14</strain>
    </source>
</reference>
<evidence type="ECO:0000313" key="2">
    <source>
        <dbReference type="Proteomes" id="UP000237105"/>
    </source>
</evidence>
<comment type="caution">
    <text evidence="1">The sequence shown here is derived from an EMBL/GenBank/DDBJ whole genome shotgun (WGS) entry which is preliminary data.</text>
</comment>
<keyword evidence="2" id="KW-1185">Reference proteome</keyword>
<dbReference type="EMBL" id="JXTB01000567">
    <property type="protein sequence ID" value="PON36496.1"/>
    <property type="molecule type" value="Genomic_DNA"/>
</dbReference>
<gene>
    <name evidence="1" type="ORF">PanWU01x14_328050</name>
</gene>
<organism evidence="1 2">
    <name type="scientific">Parasponia andersonii</name>
    <name type="common">Sponia andersonii</name>
    <dbReference type="NCBI Taxonomy" id="3476"/>
    <lineage>
        <taxon>Eukaryota</taxon>
        <taxon>Viridiplantae</taxon>
        <taxon>Streptophyta</taxon>
        <taxon>Embryophyta</taxon>
        <taxon>Tracheophyta</taxon>
        <taxon>Spermatophyta</taxon>
        <taxon>Magnoliopsida</taxon>
        <taxon>eudicotyledons</taxon>
        <taxon>Gunneridae</taxon>
        <taxon>Pentapetalae</taxon>
        <taxon>rosids</taxon>
        <taxon>fabids</taxon>
        <taxon>Rosales</taxon>
        <taxon>Cannabaceae</taxon>
        <taxon>Parasponia</taxon>
    </lineage>
</organism>
<accession>A0A2P5AIW2</accession>
<name>A0A2P5AIW2_PARAD</name>
<sequence length="102" mass="10914">MRAMRASLGPAHLGARLGHRAGLGFLIIHTGRAGPTHHSYGSSRVGPSPSLENTHYGWAEPSCRGLITFVPQLPYCRVVLVGLVLIILHSSLFEELCGESLG</sequence>
<evidence type="ECO:0000313" key="1">
    <source>
        <dbReference type="EMBL" id="PON36496.1"/>
    </source>
</evidence>